<organism evidence="2 3">
    <name type="scientific">Bacillus cereus</name>
    <dbReference type="NCBI Taxonomy" id="1396"/>
    <lineage>
        <taxon>Bacteria</taxon>
        <taxon>Bacillati</taxon>
        <taxon>Bacillota</taxon>
        <taxon>Bacilli</taxon>
        <taxon>Bacillales</taxon>
        <taxon>Bacillaceae</taxon>
        <taxon>Bacillus</taxon>
        <taxon>Bacillus cereus group</taxon>
    </lineage>
</organism>
<keyword evidence="1" id="KW-0175">Coiled coil</keyword>
<sequence>MEQGKLYEEQVQYIRENKETMFAFLKETKLGFGLNIPVYFSAMAIYELKKRYTVVAKEIDTEKFTVKEFGTIMDAVTVKPEEDYSLKDALKIEVKMSVIASYIRSIYGKTVYPSEIRRKEQALHNTIKRAQKCIDDYFEAHDVNYREIADIIDIYELHVRDNGRQVDLHFGHFGLSLCNGATSKDLMQYVTKQRIAYKEKFELVVAGSSRIKKLEEVIRKASQHENELKTMLSTLQEELQFSEYAILTKTKEQLQTEMEGKEKNLTRIFEFQEELKYEKVSLPKHARIDVNNLTVSILNFIFELDKKHAAEFVQEYQNYEKIAEFVSNIEDGLNKDEIRTKAQYKDNVLQITSRIKSKTRNILEEGRLGLKKPIKKTTMVLNCVDGRLYRPSGEEVLTPDVVLFEMMEKIRNIDKTYLESVQRAKEMLLTVLSEAEEKLLLEENMTFLEGKENYYALLNAQTYNNVVKIPKFMNGPEDIKALCIHPEDSQVPMYDGFAAIALAVKSGDEEYVLENSNEFKLADNLKKKVIKVFNSFIPNQNLSMA</sequence>
<dbReference type="Proteomes" id="UP000219922">
    <property type="component" value="Unassembled WGS sequence"/>
</dbReference>
<evidence type="ECO:0000256" key="1">
    <source>
        <dbReference type="SAM" id="Coils"/>
    </source>
</evidence>
<gene>
    <name evidence="2" type="ORF">CON36_34460</name>
</gene>
<evidence type="ECO:0000313" key="2">
    <source>
        <dbReference type="EMBL" id="PDZ94321.1"/>
    </source>
</evidence>
<evidence type="ECO:0000313" key="3">
    <source>
        <dbReference type="Proteomes" id="UP000219922"/>
    </source>
</evidence>
<protein>
    <submittedName>
        <fullName evidence="2">Uncharacterized protein</fullName>
    </submittedName>
</protein>
<feature type="coiled-coil region" evidence="1">
    <location>
        <begin position="211"/>
        <end position="264"/>
    </location>
</feature>
<reference evidence="2 3" key="1">
    <citation type="submission" date="2017-09" db="EMBL/GenBank/DDBJ databases">
        <title>Large-scale bioinformatics analysis of Bacillus genomes uncovers conserved roles of natural products in bacterial physiology.</title>
        <authorList>
            <consortium name="Agbiome Team Llc"/>
            <person name="Bleich R.M."/>
            <person name="Grubbs K.J."/>
            <person name="Santa Maria K.C."/>
            <person name="Allen S.E."/>
            <person name="Farag S."/>
            <person name="Shank E.A."/>
            <person name="Bowers A."/>
        </authorList>
    </citation>
    <scope>NUCLEOTIDE SEQUENCE [LARGE SCALE GENOMIC DNA]</scope>
    <source>
        <strain evidence="2 3">AFS092789</strain>
    </source>
</reference>
<comment type="caution">
    <text evidence="2">The sequence shown here is derived from an EMBL/GenBank/DDBJ whole genome shotgun (WGS) entry which is preliminary data.</text>
</comment>
<dbReference type="AlphaFoldDB" id="A0A9X6SSU0"/>
<proteinExistence type="predicted"/>
<name>A0A9X6SSU0_BACCE</name>
<dbReference type="RefSeq" id="WP_098007112.1">
    <property type="nucleotide sequence ID" value="NZ_NVMX01000218.1"/>
</dbReference>
<dbReference type="EMBL" id="NVMX01000218">
    <property type="protein sequence ID" value="PDZ94321.1"/>
    <property type="molecule type" value="Genomic_DNA"/>
</dbReference>
<accession>A0A9X6SSU0</accession>